<sequence length="95" mass="10726">MSNPDEESPVILPNDLITEVLSFSDVKSLIQMKCLCKSWNSIISDPKFAKLHLKRSAQNPHLILVSNNVVPFTCLSFDQVLEDHTYNRPLLSIMG</sequence>
<evidence type="ECO:0000313" key="6">
    <source>
        <dbReference type="Proteomes" id="UP000265566"/>
    </source>
</evidence>
<dbReference type="PANTHER" id="PTHR31672:SF13">
    <property type="entry name" value="F-BOX PROTEIN CPR30-LIKE"/>
    <property type="match status" value="1"/>
</dbReference>
<dbReference type="EnsemblPlants" id="KEH31123">
    <property type="protein sequence ID" value="KEH31123"/>
    <property type="gene ID" value="MTR_4g089125"/>
</dbReference>
<reference evidence="6" key="4">
    <citation type="journal article" date="2018" name="Nat. Plants">
        <title>Whole-genome landscape of Medicago truncatula symbiotic genes.</title>
        <authorList>
            <person name="Pecrix Y."/>
            <person name="Staton S.E."/>
            <person name="Sallet E."/>
            <person name="Lelandais-Briere C."/>
            <person name="Moreau S."/>
            <person name="Carrere S."/>
            <person name="Blein T."/>
            <person name="Jardinaud M.F."/>
            <person name="Latrasse D."/>
            <person name="Zouine M."/>
            <person name="Zahm M."/>
            <person name="Kreplak J."/>
            <person name="Mayjonade B."/>
            <person name="Satge C."/>
            <person name="Perez M."/>
            <person name="Cauet S."/>
            <person name="Marande W."/>
            <person name="Chantry-Darmon C."/>
            <person name="Lopez-Roques C."/>
            <person name="Bouchez O."/>
            <person name="Berard A."/>
            <person name="Debelle F."/>
            <person name="Munos S."/>
            <person name="Bendahmane A."/>
            <person name="Berges H."/>
            <person name="Niebel A."/>
            <person name="Buitink J."/>
            <person name="Frugier F."/>
            <person name="Benhamed M."/>
            <person name="Crespi M."/>
            <person name="Gouzy J."/>
            <person name="Gamas P."/>
        </authorList>
    </citation>
    <scope>NUCLEOTIDE SEQUENCE [LARGE SCALE GENOMIC DNA]</scope>
    <source>
        <strain evidence="6">cv. Jemalong A17</strain>
    </source>
</reference>
<dbReference type="SUPFAM" id="SSF81383">
    <property type="entry name" value="F-box domain"/>
    <property type="match status" value="1"/>
</dbReference>
<dbReference type="HOGENOM" id="CLU_2376011_0_0_1"/>
<reference evidence="3" key="5">
    <citation type="journal article" date="2018" name="Nat. Plants">
        <title>Whole-genome landscape of Medicago truncatula symbiotic genes.</title>
        <authorList>
            <person name="Pecrix Y."/>
            <person name="Gamas P."/>
            <person name="Carrere S."/>
        </authorList>
    </citation>
    <scope>NUCLEOTIDE SEQUENCE</scope>
    <source>
        <tissue evidence="3">Leaves</tissue>
    </source>
</reference>
<reference evidence="2 5" key="1">
    <citation type="journal article" date="2011" name="Nature">
        <title>The Medicago genome provides insight into the evolution of rhizobial symbioses.</title>
        <authorList>
            <person name="Young N.D."/>
            <person name="Debelle F."/>
            <person name="Oldroyd G.E."/>
            <person name="Geurts R."/>
            <person name="Cannon S.B."/>
            <person name="Udvardi M.K."/>
            <person name="Benedito V.A."/>
            <person name="Mayer K.F."/>
            <person name="Gouzy J."/>
            <person name="Schoof H."/>
            <person name="Van de Peer Y."/>
            <person name="Proost S."/>
            <person name="Cook D.R."/>
            <person name="Meyers B.C."/>
            <person name="Spannagl M."/>
            <person name="Cheung F."/>
            <person name="De Mita S."/>
            <person name="Krishnakumar V."/>
            <person name="Gundlach H."/>
            <person name="Zhou S."/>
            <person name="Mudge J."/>
            <person name="Bharti A.K."/>
            <person name="Murray J.D."/>
            <person name="Naoumkina M.A."/>
            <person name="Rosen B."/>
            <person name="Silverstein K.A."/>
            <person name="Tang H."/>
            <person name="Rombauts S."/>
            <person name="Zhao P.X."/>
            <person name="Zhou P."/>
            <person name="Barbe V."/>
            <person name="Bardou P."/>
            <person name="Bechner M."/>
            <person name="Bellec A."/>
            <person name="Berger A."/>
            <person name="Berges H."/>
            <person name="Bidwell S."/>
            <person name="Bisseling T."/>
            <person name="Choisne N."/>
            <person name="Couloux A."/>
            <person name="Denny R."/>
            <person name="Deshpande S."/>
            <person name="Dai X."/>
            <person name="Doyle J.J."/>
            <person name="Dudez A.M."/>
            <person name="Farmer A.D."/>
            <person name="Fouteau S."/>
            <person name="Franken C."/>
            <person name="Gibelin C."/>
            <person name="Gish J."/>
            <person name="Goldstein S."/>
            <person name="Gonzalez A.J."/>
            <person name="Green P.J."/>
            <person name="Hallab A."/>
            <person name="Hartog M."/>
            <person name="Hua A."/>
            <person name="Humphray S.J."/>
            <person name="Jeong D.H."/>
            <person name="Jing Y."/>
            <person name="Jocker A."/>
            <person name="Kenton S.M."/>
            <person name="Kim D.J."/>
            <person name="Klee K."/>
            <person name="Lai H."/>
            <person name="Lang C."/>
            <person name="Lin S."/>
            <person name="Macmil S.L."/>
            <person name="Magdelenat G."/>
            <person name="Matthews L."/>
            <person name="McCorrison J."/>
            <person name="Monaghan E.L."/>
            <person name="Mun J.H."/>
            <person name="Najar F.Z."/>
            <person name="Nicholson C."/>
            <person name="Noirot C."/>
            <person name="O'Bleness M."/>
            <person name="Paule C.R."/>
            <person name="Poulain J."/>
            <person name="Prion F."/>
            <person name="Qin B."/>
            <person name="Qu C."/>
            <person name="Retzel E.F."/>
            <person name="Riddle C."/>
            <person name="Sallet E."/>
            <person name="Samain S."/>
            <person name="Samson N."/>
            <person name="Sanders I."/>
            <person name="Saurat O."/>
            <person name="Scarpelli C."/>
            <person name="Schiex T."/>
            <person name="Segurens B."/>
            <person name="Severin A.J."/>
            <person name="Sherrier D.J."/>
            <person name="Shi R."/>
            <person name="Sims S."/>
            <person name="Singer S.R."/>
            <person name="Sinharoy S."/>
            <person name="Sterck L."/>
            <person name="Viollet A."/>
            <person name="Wang B.B."/>
            <person name="Wang K."/>
            <person name="Wang M."/>
            <person name="Wang X."/>
            <person name="Warfsmann J."/>
            <person name="Weissenbach J."/>
            <person name="White D.D."/>
            <person name="White J.D."/>
            <person name="Wiley G.B."/>
            <person name="Wincker P."/>
            <person name="Xing Y."/>
            <person name="Yang L."/>
            <person name="Yao Z."/>
            <person name="Ying F."/>
            <person name="Zhai J."/>
            <person name="Zhou L."/>
            <person name="Zuber A."/>
            <person name="Denarie J."/>
            <person name="Dixon R.A."/>
            <person name="May G.D."/>
            <person name="Schwartz D.C."/>
            <person name="Rogers J."/>
            <person name="Quetier F."/>
            <person name="Town C.D."/>
            <person name="Roe B.A."/>
        </authorList>
    </citation>
    <scope>NUCLEOTIDE SEQUENCE [LARGE SCALE GENOMIC DNA]</scope>
    <source>
        <strain evidence="2">A17</strain>
        <strain evidence="4 5">cv. Jemalong A17</strain>
    </source>
</reference>
<organism evidence="2 5">
    <name type="scientific">Medicago truncatula</name>
    <name type="common">Barrel medic</name>
    <name type="synonym">Medicago tribuloides</name>
    <dbReference type="NCBI Taxonomy" id="3880"/>
    <lineage>
        <taxon>Eukaryota</taxon>
        <taxon>Viridiplantae</taxon>
        <taxon>Streptophyta</taxon>
        <taxon>Embryophyta</taxon>
        <taxon>Tracheophyta</taxon>
        <taxon>Spermatophyta</taxon>
        <taxon>Magnoliopsida</taxon>
        <taxon>eudicotyledons</taxon>
        <taxon>Gunneridae</taxon>
        <taxon>Pentapetalae</taxon>
        <taxon>rosids</taxon>
        <taxon>fabids</taxon>
        <taxon>Fabales</taxon>
        <taxon>Fabaceae</taxon>
        <taxon>Papilionoideae</taxon>
        <taxon>50 kb inversion clade</taxon>
        <taxon>NPAAA clade</taxon>
        <taxon>Hologalegina</taxon>
        <taxon>IRL clade</taxon>
        <taxon>Trifolieae</taxon>
        <taxon>Medicago</taxon>
    </lineage>
</organism>
<dbReference type="Gene3D" id="1.20.1280.50">
    <property type="match status" value="1"/>
</dbReference>
<dbReference type="PANTHER" id="PTHR31672">
    <property type="entry name" value="BNACNNG10540D PROTEIN"/>
    <property type="match status" value="1"/>
</dbReference>
<name>A0A072UPX0_MEDTR</name>
<dbReference type="EMBL" id="PSQE01000004">
    <property type="protein sequence ID" value="RHN62475.1"/>
    <property type="molecule type" value="Genomic_DNA"/>
</dbReference>
<protein>
    <submittedName>
        <fullName evidence="2">F-box and associated interaction domain protein</fullName>
    </submittedName>
    <submittedName>
        <fullName evidence="3">Putative F-box domain-containing protein</fullName>
    </submittedName>
</protein>
<evidence type="ECO:0000313" key="5">
    <source>
        <dbReference type="Proteomes" id="UP000002051"/>
    </source>
</evidence>
<dbReference type="SMART" id="SM00256">
    <property type="entry name" value="FBOX"/>
    <property type="match status" value="1"/>
</dbReference>
<proteinExistence type="predicted"/>
<dbReference type="CDD" id="cd22157">
    <property type="entry name" value="F-box_AtFBW1-like"/>
    <property type="match status" value="1"/>
</dbReference>
<dbReference type="AlphaFoldDB" id="A0A072UPX0"/>
<evidence type="ECO:0000313" key="3">
    <source>
        <dbReference type="EMBL" id="RHN62475.1"/>
    </source>
</evidence>
<evidence type="ECO:0000259" key="1">
    <source>
        <dbReference type="PROSITE" id="PS50181"/>
    </source>
</evidence>
<evidence type="ECO:0000313" key="2">
    <source>
        <dbReference type="EMBL" id="KEH31123.1"/>
    </source>
</evidence>
<dbReference type="Proteomes" id="UP000002051">
    <property type="component" value="Chromosome 4"/>
</dbReference>
<reference evidence="4" key="3">
    <citation type="submission" date="2015-04" db="UniProtKB">
        <authorList>
            <consortium name="EnsemblPlants"/>
        </authorList>
    </citation>
    <scope>IDENTIFICATION</scope>
    <source>
        <strain evidence="4">cv. Jemalong A17</strain>
    </source>
</reference>
<dbReference type="InterPro" id="IPR036047">
    <property type="entry name" value="F-box-like_dom_sf"/>
</dbReference>
<feature type="domain" description="F-box" evidence="1">
    <location>
        <begin position="6"/>
        <end position="51"/>
    </location>
</feature>
<dbReference type="Pfam" id="PF00646">
    <property type="entry name" value="F-box"/>
    <property type="match status" value="1"/>
</dbReference>
<reference evidence="2 5" key="2">
    <citation type="journal article" date="2014" name="BMC Genomics">
        <title>An improved genome release (version Mt4.0) for the model legume Medicago truncatula.</title>
        <authorList>
            <person name="Tang H."/>
            <person name="Krishnakumar V."/>
            <person name="Bidwell S."/>
            <person name="Rosen B."/>
            <person name="Chan A."/>
            <person name="Zhou S."/>
            <person name="Gentzbittel L."/>
            <person name="Childs K.L."/>
            <person name="Yandell M."/>
            <person name="Gundlach H."/>
            <person name="Mayer K.F."/>
            <person name="Schwartz D.C."/>
            <person name="Town C.D."/>
        </authorList>
    </citation>
    <scope>GENOME REANNOTATION</scope>
    <source>
        <strain evidence="2">A17</strain>
        <strain evidence="4 5">cv. Jemalong A17</strain>
    </source>
</reference>
<accession>A0A072UPX0</accession>
<dbReference type="PROSITE" id="PS50181">
    <property type="entry name" value="FBOX"/>
    <property type="match status" value="1"/>
</dbReference>
<gene>
    <name evidence="2" type="ordered locus">MTR_4g089125</name>
    <name evidence="3" type="ORF">MtrunA17_Chr4g0047811</name>
</gene>
<evidence type="ECO:0000313" key="4">
    <source>
        <dbReference type="EnsemblPlants" id="KEH31123"/>
    </source>
</evidence>
<keyword evidence="5" id="KW-1185">Reference proteome</keyword>
<dbReference type="Proteomes" id="UP000265566">
    <property type="component" value="Chromosome 4"/>
</dbReference>
<dbReference type="EMBL" id="CM001220">
    <property type="protein sequence ID" value="KEH31123.1"/>
    <property type="molecule type" value="Genomic_DNA"/>
</dbReference>
<dbReference type="Gramene" id="rna25055">
    <property type="protein sequence ID" value="RHN62475.1"/>
    <property type="gene ID" value="gene25055"/>
</dbReference>
<dbReference type="InterPro" id="IPR050796">
    <property type="entry name" value="SCF_F-box_component"/>
</dbReference>
<dbReference type="InterPro" id="IPR001810">
    <property type="entry name" value="F-box_dom"/>
</dbReference>